<evidence type="ECO:0000313" key="8">
    <source>
        <dbReference type="EMBL" id="PIZ15214.1"/>
    </source>
</evidence>
<sequence>MYYRRLAEGSVQCQLCPRNCPIPPGGTGFCRVRENVKGTLYTNAFSNPTAVHIDPIEKKPFFHFLPATASFSIATAGCNLRCLFCQNWEISQKSPKETYNFFLTPEAAAGLAKKAECASVAYTYSEPTNFYEYMLACAIEVKKLGLKNVYHSCGYINEKPLKELVKYLDAANIDLKGFSEDYYKEMSSASLAPVLETLKALKKNGVWVEITNLVIPTKNDDPEMIKEMCAWVVKNLGPDVPIHFSRFYPQYQLKNLPPTPVEALEKAVEIARSQGVLYCYIGNVPGHPAEDSYCHNCGKLLIDRFGYQISANNIVNGRCKYCKAQIPGVWK</sequence>
<organism evidence="8 9">
    <name type="scientific">Candidatus Desantisbacteria bacterium CG_4_10_14_0_8_um_filter_48_22</name>
    <dbReference type="NCBI Taxonomy" id="1974543"/>
    <lineage>
        <taxon>Bacteria</taxon>
        <taxon>Candidatus Desantisiibacteriota</taxon>
    </lineage>
</organism>
<dbReference type="SMART" id="SM00729">
    <property type="entry name" value="Elp3"/>
    <property type="match status" value="1"/>
</dbReference>
<proteinExistence type="predicted"/>
<keyword evidence="5 6" id="KW-0411">Iron-sulfur</keyword>
<dbReference type="SFLD" id="SFLDS00029">
    <property type="entry name" value="Radical_SAM"/>
    <property type="match status" value="1"/>
</dbReference>
<dbReference type="CDD" id="cd01335">
    <property type="entry name" value="Radical_SAM"/>
    <property type="match status" value="1"/>
</dbReference>
<dbReference type="InterPro" id="IPR058240">
    <property type="entry name" value="rSAM_sf"/>
</dbReference>
<dbReference type="AlphaFoldDB" id="A0A2M7S6S5"/>
<keyword evidence="4 6" id="KW-0408">Iron</keyword>
<protein>
    <submittedName>
        <fullName evidence="8">AmmeMemoRadiSam system radical SAM enzyme</fullName>
    </submittedName>
</protein>
<feature type="binding site" evidence="6">
    <location>
        <position position="85"/>
    </location>
    <ligand>
        <name>[4Fe-4S] cluster</name>
        <dbReference type="ChEBI" id="CHEBI:49883"/>
        <note>4Fe-4S-S-AdoMet</note>
    </ligand>
</feature>
<keyword evidence="1" id="KW-0004">4Fe-4S</keyword>
<evidence type="ECO:0000256" key="2">
    <source>
        <dbReference type="ARBA" id="ARBA00022691"/>
    </source>
</evidence>
<dbReference type="InterPro" id="IPR034457">
    <property type="entry name" value="Organic_radical-activating"/>
</dbReference>
<evidence type="ECO:0000256" key="3">
    <source>
        <dbReference type="ARBA" id="ARBA00022723"/>
    </source>
</evidence>
<evidence type="ECO:0000259" key="7">
    <source>
        <dbReference type="PROSITE" id="PS51918"/>
    </source>
</evidence>
<dbReference type="EMBL" id="PFMR01000276">
    <property type="protein sequence ID" value="PIZ15214.1"/>
    <property type="molecule type" value="Genomic_DNA"/>
</dbReference>
<dbReference type="GO" id="GO:0051539">
    <property type="term" value="F:4 iron, 4 sulfur cluster binding"/>
    <property type="evidence" value="ECO:0007669"/>
    <property type="project" value="UniProtKB-KW"/>
</dbReference>
<keyword evidence="3 6" id="KW-0479">Metal-binding</keyword>
<dbReference type="Proteomes" id="UP000229307">
    <property type="component" value="Unassembled WGS sequence"/>
</dbReference>
<dbReference type="NCBIfam" id="TIGR04337">
    <property type="entry name" value="AmmeMemoSam_rS"/>
    <property type="match status" value="1"/>
</dbReference>
<evidence type="ECO:0000256" key="1">
    <source>
        <dbReference type="ARBA" id="ARBA00022485"/>
    </source>
</evidence>
<keyword evidence="2 6" id="KW-0949">S-adenosyl-L-methionine</keyword>
<dbReference type="Gene3D" id="3.20.20.70">
    <property type="entry name" value="Aldolase class I"/>
    <property type="match status" value="1"/>
</dbReference>
<feature type="domain" description="Radical SAM core" evidence="7">
    <location>
        <begin position="63"/>
        <end position="277"/>
    </location>
</feature>
<dbReference type="InterPro" id="IPR007197">
    <property type="entry name" value="rSAM"/>
</dbReference>
<evidence type="ECO:0000313" key="9">
    <source>
        <dbReference type="Proteomes" id="UP000229307"/>
    </source>
</evidence>
<evidence type="ECO:0000256" key="4">
    <source>
        <dbReference type="ARBA" id="ARBA00023004"/>
    </source>
</evidence>
<dbReference type="SUPFAM" id="SSF102114">
    <property type="entry name" value="Radical SAM enzymes"/>
    <property type="match status" value="1"/>
</dbReference>
<dbReference type="PANTHER" id="PTHR30352">
    <property type="entry name" value="PYRUVATE FORMATE-LYASE-ACTIVATING ENZYME"/>
    <property type="match status" value="1"/>
</dbReference>
<dbReference type="InterPro" id="IPR027596">
    <property type="entry name" value="AmmeMemoSam_rS"/>
</dbReference>
<accession>A0A2M7S6S5</accession>
<dbReference type="GO" id="GO:0003824">
    <property type="term" value="F:catalytic activity"/>
    <property type="evidence" value="ECO:0007669"/>
    <property type="project" value="InterPro"/>
</dbReference>
<dbReference type="Pfam" id="PF04055">
    <property type="entry name" value="Radical_SAM"/>
    <property type="match status" value="1"/>
</dbReference>
<dbReference type="GO" id="GO:0046872">
    <property type="term" value="F:metal ion binding"/>
    <property type="evidence" value="ECO:0007669"/>
    <property type="project" value="UniProtKB-KW"/>
</dbReference>
<dbReference type="InterPro" id="IPR006638">
    <property type="entry name" value="Elp3/MiaA/NifB-like_rSAM"/>
</dbReference>
<feature type="binding site" evidence="6">
    <location>
        <position position="82"/>
    </location>
    <ligand>
        <name>[4Fe-4S] cluster</name>
        <dbReference type="ChEBI" id="CHEBI:49883"/>
        <note>4Fe-4S-S-AdoMet</note>
    </ligand>
</feature>
<comment type="cofactor">
    <cofactor evidence="6">
        <name>[4Fe-4S] cluster</name>
        <dbReference type="ChEBI" id="CHEBI:49883"/>
    </cofactor>
    <text evidence="6">Binds 1 [4Fe-4S] cluster. The cluster is coordinated with 3 cysteines and an exchangeable S-adenosyl-L-methionine.</text>
</comment>
<dbReference type="PIRSF" id="PIRSF004869">
    <property type="entry name" value="PflX_prd"/>
    <property type="match status" value="1"/>
</dbReference>
<dbReference type="PANTHER" id="PTHR30352:SF5">
    <property type="entry name" value="PYRUVATE FORMATE-LYASE 1-ACTIVATING ENZYME"/>
    <property type="match status" value="1"/>
</dbReference>
<gene>
    <name evidence="8" type="primary">amrS</name>
    <name evidence="8" type="ORF">COY52_10220</name>
</gene>
<dbReference type="InterPro" id="IPR013785">
    <property type="entry name" value="Aldolase_TIM"/>
</dbReference>
<name>A0A2M7S6S5_9BACT</name>
<comment type="caution">
    <text evidence="8">The sequence shown here is derived from an EMBL/GenBank/DDBJ whole genome shotgun (WGS) entry which is preliminary data.</text>
</comment>
<dbReference type="SFLD" id="SFLDG01101">
    <property type="entry name" value="Uncharacterised_Radical_SAM_Su"/>
    <property type="match status" value="1"/>
</dbReference>
<feature type="binding site" evidence="6">
    <location>
        <position position="78"/>
    </location>
    <ligand>
        <name>[4Fe-4S] cluster</name>
        <dbReference type="ChEBI" id="CHEBI:49883"/>
        <note>4Fe-4S-S-AdoMet</note>
    </ligand>
</feature>
<dbReference type="PROSITE" id="PS51918">
    <property type="entry name" value="RADICAL_SAM"/>
    <property type="match status" value="1"/>
</dbReference>
<dbReference type="InterPro" id="IPR016431">
    <property type="entry name" value="Pyrv-formate_lyase-activ_prd"/>
</dbReference>
<evidence type="ECO:0000256" key="5">
    <source>
        <dbReference type="ARBA" id="ARBA00023014"/>
    </source>
</evidence>
<reference evidence="9" key="1">
    <citation type="submission" date="2017-09" db="EMBL/GenBank/DDBJ databases">
        <title>Depth-based differentiation of microbial function through sediment-hosted aquifers and enrichment of novel symbionts in the deep terrestrial subsurface.</title>
        <authorList>
            <person name="Probst A.J."/>
            <person name="Ladd B."/>
            <person name="Jarett J.K."/>
            <person name="Geller-Mcgrath D.E."/>
            <person name="Sieber C.M.K."/>
            <person name="Emerson J.B."/>
            <person name="Anantharaman K."/>
            <person name="Thomas B.C."/>
            <person name="Malmstrom R."/>
            <person name="Stieglmeier M."/>
            <person name="Klingl A."/>
            <person name="Woyke T."/>
            <person name="Ryan C.M."/>
            <person name="Banfield J.F."/>
        </authorList>
    </citation>
    <scope>NUCLEOTIDE SEQUENCE [LARGE SCALE GENOMIC DNA]</scope>
</reference>
<evidence type="ECO:0000256" key="6">
    <source>
        <dbReference type="PIRSR" id="PIRSR004869-50"/>
    </source>
</evidence>